<evidence type="ECO:0000256" key="1">
    <source>
        <dbReference type="ARBA" id="ARBA00008950"/>
    </source>
</evidence>
<reference evidence="2 3" key="1">
    <citation type="submission" date="2019-06" db="EMBL/GenBank/DDBJ databases">
        <title>Complete genome sequence of Ensifer mexicanus ITTG R7 isolated from nodules of Acacia angustissima (Mill.) Kuntze.</title>
        <authorList>
            <person name="Rincon-Rosales R."/>
            <person name="Rogel M.A."/>
            <person name="Guerrero G."/>
            <person name="Rincon-Molina C.I."/>
            <person name="Lopez-Lopez A."/>
            <person name="Martinez-Romero E."/>
        </authorList>
    </citation>
    <scope>NUCLEOTIDE SEQUENCE [LARGE SCALE GENOMIC DNA]</scope>
    <source>
        <strain evidence="2 3">ITTG R7</strain>
    </source>
</reference>
<comment type="similarity">
    <text evidence="1">Belongs to the metallophosphoesterase superfamily. YfcE family.</text>
</comment>
<gene>
    <name evidence="2" type="ORF">FKV68_06635</name>
</gene>
<dbReference type="Pfam" id="PF12850">
    <property type="entry name" value="Metallophos_2"/>
    <property type="match status" value="1"/>
</dbReference>
<dbReference type="InterPro" id="IPR029052">
    <property type="entry name" value="Metallo-depent_PP-like"/>
</dbReference>
<protein>
    <submittedName>
        <fullName evidence="2">Metallophosphoesterase family protein</fullName>
    </submittedName>
</protein>
<organism evidence="2 3">
    <name type="scientific">Sinorhizobium mexicanum</name>
    <dbReference type="NCBI Taxonomy" id="375549"/>
    <lineage>
        <taxon>Bacteria</taxon>
        <taxon>Pseudomonadati</taxon>
        <taxon>Pseudomonadota</taxon>
        <taxon>Alphaproteobacteria</taxon>
        <taxon>Hyphomicrobiales</taxon>
        <taxon>Rhizobiaceae</taxon>
        <taxon>Sinorhizobium/Ensifer group</taxon>
        <taxon>Sinorhizobium</taxon>
    </lineage>
</organism>
<dbReference type="Gene3D" id="3.60.21.10">
    <property type="match status" value="1"/>
</dbReference>
<accession>A0A859QRK2</accession>
<dbReference type="InterPro" id="IPR011152">
    <property type="entry name" value="Pesterase_MJ0912"/>
</dbReference>
<dbReference type="PANTHER" id="PTHR42850">
    <property type="entry name" value="METALLOPHOSPHOESTERASE"/>
    <property type="match status" value="1"/>
</dbReference>
<dbReference type="SUPFAM" id="SSF56300">
    <property type="entry name" value="Metallo-dependent phosphatases"/>
    <property type="match status" value="1"/>
</dbReference>
<dbReference type="InterPro" id="IPR024654">
    <property type="entry name" value="Calcineurin-like_PHP_lpxH"/>
</dbReference>
<dbReference type="PANTHER" id="PTHR42850:SF2">
    <property type="entry name" value="BLL5683 PROTEIN"/>
    <property type="match status" value="1"/>
</dbReference>
<evidence type="ECO:0000313" key="2">
    <source>
        <dbReference type="EMBL" id="QLL61151.1"/>
    </source>
</evidence>
<dbReference type="GO" id="GO:0005737">
    <property type="term" value="C:cytoplasm"/>
    <property type="evidence" value="ECO:0007669"/>
    <property type="project" value="TreeGrafter"/>
</dbReference>
<dbReference type="EMBL" id="CP041238">
    <property type="protein sequence ID" value="QLL61151.1"/>
    <property type="molecule type" value="Genomic_DNA"/>
</dbReference>
<dbReference type="KEGG" id="emx:FKV68_06635"/>
<dbReference type="PIRSF" id="PIRSF000883">
    <property type="entry name" value="Pesterase_MJ0912"/>
    <property type="match status" value="1"/>
</dbReference>
<dbReference type="InterPro" id="IPR050126">
    <property type="entry name" value="Ap4A_hydrolase"/>
</dbReference>
<evidence type="ECO:0000313" key="3">
    <source>
        <dbReference type="Proteomes" id="UP000510721"/>
    </source>
</evidence>
<dbReference type="Proteomes" id="UP000510721">
    <property type="component" value="Chromosome"/>
</dbReference>
<keyword evidence="3" id="KW-1185">Reference proteome</keyword>
<dbReference type="AlphaFoldDB" id="A0A859QRK2"/>
<sequence length="246" mass="27091">MRIAVISDIHGNDIALEAVLADIAAQGIAEIVNLGDHLSGPLNAARTANILTKRNMLAIRGNHDRYLLTLDPARMGPSDRAAHDELEPSHLAWLADMPETLVYRDALFLCHGTPRSDETYWLETLTADGVVHMAGRDIIESFAANIDYPVILCGHTHIPRAIRLADGRLVVNPGSVGCPGYDDDKPVPHRVETGSPDARYAIVERTAGDWNVTFRCVRYDHMAMSRLAARRNRPEWAKALATGFLD</sequence>
<dbReference type="RefSeq" id="WP_180940731.1">
    <property type="nucleotide sequence ID" value="NZ_CP041238.1"/>
</dbReference>
<name>A0A859QRK2_9HYPH</name>
<proteinExistence type="inferred from homology"/>
<dbReference type="GO" id="GO:0016791">
    <property type="term" value="F:phosphatase activity"/>
    <property type="evidence" value="ECO:0007669"/>
    <property type="project" value="TreeGrafter"/>
</dbReference>